<organism evidence="1 2">
    <name type="scientific">Schistosoma rodhaini</name>
    <dbReference type="NCBI Taxonomy" id="6188"/>
    <lineage>
        <taxon>Eukaryota</taxon>
        <taxon>Metazoa</taxon>
        <taxon>Spiralia</taxon>
        <taxon>Lophotrochozoa</taxon>
        <taxon>Platyhelminthes</taxon>
        <taxon>Trematoda</taxon>
        <taxon>Digenea</taxon>
        <taxon>Strigeidida</taxon>
        <taxon>Schistosomatoidea</taxon>
        <taxon>Schistosomatidae</taxon>
        <taxon>Schistosoma</taxon>
    </lineage>
</organism>
<protein>
    <submittedName>
        <fullName evidence="2">Uncharacterized protein</fullName>
    </submittedName>
</protein>
<dbReference type="AlphaFoldDB" id="A0AA85EX09"/>
<keyword evidence="1" id="KW-1185">Reference proteome</keyword>
<dbReference type="Proteomes" id="UP000050792">
    <property type="component" value="Unassembled WGS sequence"/>
</dbReference>
<sequence length="67" mass="7634">MKLICHLAARALELSTLSDSGLGVYTTVLRIACYYAPFKFTFTIFCWRVDCLPRYFSLASILKFTSV</sequence>
<name>A0AA85EX09_9TREM</name>
<reference evidence="2" key="2">
    <citation type="submission" date="2023-11" db="UniProtKB">
        <authorList>
            <consortium name="WormBaseParasite"/>
        </authorList>
    </citation>
    <scope>IDENTIFICATION</scope>
</reference>
<evidence type="ECO:0000313" key="2">
    <source>
        <dbReference type="WBParaSite" id="SRDH1_27170.1"/>
    </source>
</evidence>
<proteinExistence type="predicted"/>
<accession>A0AA85EX09</accession>
<reference evidence="1" key="1">
    <citation type="submission" date="2022-06" db="EMBL/GenBank/DDBJ databases">
        <authorList>
            <person name="Berger JAMES D."/>
            <person name="Berger JAMES D."/>
        </authorList>
    </citation>
    <scope>NUCLEOTIDE SEQUENCE [LARGE SCALE GENOMIC DNA]</scope>
</reference>
<evidence type="ECO:0000313" key="1">
    <source>
        <dbReference type="Proteomes" id="UP000050792"/>
    </source>
</evidence>
<dbReference type="WBParaSite" id="SRDH1_27170.1">
    <property type="protein sequence ID" value="SRDH1_27170.1"/>
    <property type="gene ID" value="SRDH1_27170"/>
</dbReference>